<dbReference type="RefSeq" id="WP_169726329.1">
    <property type="nucleotide sequence ID" value="NZ_CAJMWJ010000001.1"/>
</dbReference>
<evidence type="ECO:0000313" key="1">
    <source>
        <dbReference type="EMBL" id="ORW75995.1"/>
    </source>
</evidence>
<dbReference type="EMBL" id="LQPQ01000105">
    <property type="protein sequence ID" value="ORW75995.1"/>
    <property type="molecule type" value="Genomic_DNA"/>
</dbReference>
<comment type="caution">
    <text evidence="1">The sequence shown here is derived from an EMBL/GenBank/DDBJ whole genome shotgun (WGS) entry which is preliminary data.</text>
</comment>
<dbReference type="Proteomes" id="UP000193087">
    <property type="component" value="Unassembled WGS sequence"/>
</dbReference>
<reference evidence="1 2" key="1">
    <citation type="submission" date="2016-01" db="EMBL/GenBank/DDBJ databases">
        <title>The new phylogeny of the genus Mycobacterium.</title>
        <authorList>
            <person name="Tarcisio F."/>
            <person name="Conor M."/>
            <person name="Antonella G."/>
            <person name="Elisabetta G."/>
            <person name="Giulia F.S."/>
            <person name="Sara T."/>
            <person name="Anna F."/>
            <person name="Clotilde B."/>
            <person name="Roberto B."/>
            <person name="Veronica D.S."/>
            <person name="Fabio R."/>
            <person name="Monica P."/>
            <person name="Olivier J."/>
            <person name="Enrico T."/>
            <person name="Nicola S."/>
        </authorList>
    </citation>
    <scope>NUCLEOTIDE SEQUENCE [LARGE SCALE GENOMIC DNA]</scope>
    <source>
        <strain evidence="1 2">DSM 45176</strain>
    </source>
</reference>
<dbReference type="AlphaFoldDB" id="A0A1X2CJ00"/>
<sequence>MTDHLINGAEKHTVDHTADSGMTSTVALAGWRPGLTPAAFAPDDMPRMLACFRHPMHIVRHEPTGHLGLAVGGEMVPAGASAVSLLGSLPPIYPY</sequence>
<evidence type="ECO:0000313" key="2">
    <source>
        <dbReference type="Proteomes" id="UP000193087"/>
    </source>
</evidence>
<organism evidence="1 2">
    <name type="scientific">Mycobacterium riyadhense</name>
    <dbReference type="NCBI Taxonomy" id="486698"/>
    <lineage>
        <taxon>Bacteria</taxon>
        <taxon>Bacillati</taxon>
        <taxon>Actinomycetota</taxon>
        <taxon>Actinomycetes</taxon>
        <taxon>Mycobacteriales</taxon>
        <taxon>Mycobacteriaceae</taxon>
        <taxon>Mycobacterium</taxon>
    </lineage>
</organism>
<proteinExistence type="predicted"/>
<name>A0A1X2CJ00_9MYCO</name>
<dbReference type="GeneID" id="93495248"/>
<dbReference type="STRING" id="486698.AWC22_21870"/>
<protein>
    <submittedName>
        <fullName evidence="1">Uncharacterized protein</fullName>
    </submittedName>
</protein>
<keyword evidence="2" id="KW-1185">Reference proteome</keyword>
<gene>
    <name evidence="1" type="ORF">AWC22_21870</name>
</gene>
<accession>A0A1X2CJ00</accession>